<comment type="caution">
    <text evidence="1">The sequence shown here is derived from an EMBL/GenBank/DDBJ whole genome shotgun (WGS) entry which is preliminary data.</text>
</comment>
<dbReference type="Proteomes" id="UP000828390">
    <property type="component" value="Unassembled WGS sequence"/>
</dbReference>
<dbReference type="EMBL" id="JAIWYP010000006">
    <property type="protein sequence ID" value="KAH3807155.1"/>
    <property type="molecule type" value="Genomic_DNA"/>
</dbReference>
<evidence type="ECO:0000313" key="2">
    <source>
        <dbReference type="Proteomes" id="UP000828390"/>
    </source>
</evidence>
<accession>A0A9D4JCW2</accession>
<gene>
    <name evidence="1" type="ORF">DPMN_135488</name>
</gene>
<evidence type="ECO:0000313" key="1">
    <source>
        <dbReference type="EMBL" id="KAH3807155.1"/>
    </source>
</evidence>
<protein>
    <submittedName>
        <fullName evidence="1">Uncharacterized protein</fullName>
    </submittedName>
</protein>
<name>A0A9D4JCW2_DREPO</name>
<organism evidence="1 2">
    <name type="scientific">Dreissena polymorpha</name>
    <name type="common">Zebra mussel</name>
    <name type="synonym">Mytilus polymorpha</name>
    <dbReference type="NCBI Taxonomy" id="45954"/>
    <lineage>
        <taxon>Eukaryota</taxon>
        <taxon>Metazoa</taxon>
        <taxon>Spiralia</taxon>
        <taxon>Lophotrochozoa</taxon>
        <taxon>Mollusca</taxon>
        <taxon>Bivalvia</taxon>
        <taxon>Autobranchia</taxon>
        <taxon>Heteroconchia</taxon>
        <taxon>Euheterodonta</taxon>
        <taxon>Imparidentia</taxon>
        <taxon>Neoheterodontei</taxon>
        <taxon>Myida</taxon>
        <taxon>Dreissenoidea</taxon>
        <taxon>Dreissenidae</taxon>
        <taxon>Dreissena</taxon>
    </lineage>
</organism>
<reference evidence="1" key="1">
    <citation type="journal article" date="2019" name="bioRxiv">
        <title>The Genome of the Zebra Mussel, Dreissena polymorpha: A Resource for Invasive Species Research.</title>
        <authorList>
            <person name="McCartney M.A."/>
            <person name="Auch B."/>
            <person name="Kono T."/>
            <person name="Mallez S."/>
            <person name="Zhang Y."/>
            <person name="Obille A."/>
            <person name="Becker A."/>
            <person name="Abrahante J.E."/>
            <person name="Garbe J."/>
            <person name="Badalamenti J.P."/>
            <person name="Herman A."/>
            <person name="Mangelson H."/>
            <person name="Liachko I."/>
            <person name="Sullivan S."/>
            <person name="Sone E.D."/>
            <person name="Koren S."/>
            <person name="Silverstein K.A.T."/>
            <person name="Beckman K.B."/>
            <person name="Gohl D.M."/>
        </authorList>
    </citation>
    <scope>NUCLEOTIDE SEQUENCE</scope>
    <source>
        <strain evidence="1">Duluth1</strain>
        <tissue evidence="1">Whole animal</tissue>
    </source>
</reference>
<reference evidence="1" key="2">
    <citation type="submission" date="2020-11" db="EMBL/GenBank/DDBJ databases">
        <authorList>
            <person name="McCartney M.A."/>
            <person name="Auch B."/>
            <person name="Kono T."/>
            <person name="Mallez S."/>
            <person name="Becker A."/>
            <person name="Gohl D.M."/>
            <person name="Silverstein K.A.T."/>
            <person name="Koren S."/>
            <person name="Bechman K.B."/>
            <person name="Herman A."/>
            <person name="Abrahante J.E."/>
            <person name="Garbe J."/>
        </authorList>
    </citation>
    <scope>NUCLEOTIDE SEQUENCE</scope>
    <source>
        <strain evidence="1">Duluth1</strain>
        <tissue evidence="1">Whole animal</tissue>
    </source>
</reference>
<sequence length="553" mass="64061">MLFTYGKRDEAVIMAKKTEDEAVIGKYLLMKCRSLLYDKEKSSTELGESNLIVKDAILETIEMFEACNDFDGLGAAWMLKWVLSKNTQCIEQAIQSFRKSKPFENTAGIVECAHLLVNTQNLSLENLELCIKSIHDLFNVCHALLFPNSTQNFDRLKKFDSFYGFKLCSGEKFAVHPKERPPCLDIIQDLIFSKIEKKKQVIEVSKKEVRTILAVVLLKRIPQWLEPIFLRIQVLREESMLCDWFRFDMPCTLGMKCRKLHRLQTKDDFSMLIKLDVLCIECESHVQSGASSLIEKKCPAAVTSIVEVFVTNKVDNLYEKYKGCFFLWNDLMPVDGHPNLIGNDSKKLTEYISGNKVRKQLKEFLQGQWKHALACDKGMLLNSQAVKESEVFMRIEFGYYLFRFTTGKHQFETSPSSKMRQLEFQLDYEIIKEGRRFNQTHYTLMVSPDNNTMNVECTARRFIDSFDELLKGDVRESVEKFTKFIILSSKKDVAVLEPWVFMMWLEFFSSLASLIIAKLKGQNFADFLCVLPNNYLKPHVFCGVNHSVWPQNN</sequence>
<dbReference type="AlphaFoldDB" id="A0A9D4JCW2"/>
<proteinExistence type="predicted"/>
<keyword evidence="2" id="KW-1185">Reference proteome</keyword>